<dbReference type="AlphaFoldDB" id="A0A2J6QDT9"/>
<evidence type="ECO:0000313" key="2">
    <source>
        <dbReference type="EMBL" id="PMD24429.1"/>
    </source>
</evidence>
<evidence type="ECO:0000313" key="3">
    <source>
        <dbReference type="Proteomes" id="UP000235672"/>
    </source>
</evidence>
<reference evidence="2 3" key="1">
    <citation type="submission" date="2016-05" db="EMBL/GenBank/DDBJ databases">
        <title>A degradative enzymes factory behind the ericoid mycorrhizal symbiosis.</title>
        <authorList>
            <consortium name="DOE Joint Genome Institute"/>
            <person name="Martino E."/>
            <person name="Morin E."/>
            <person name="Grelet G."/>
            <person name="Kuo A."/>
            <person name="Kohler A."/>
            <person name="Daghino S."/>
            <person name="Barry K."/>
            <person name="Choi C."/>
            <person name="Cichocki N."/>
            <person name="Clum A."/>
            <person name="Copeland A."/>
            <person name="Hainaut M."/>
            <person name="Haridas S."/>
            <person name="Labutti K."/>
            <person name="Lindquist E."/>
            <person name="Lipzen A."/>
            <person name="Khouja H.-R."/>
            <person name="Murat C."/>
            <person name="Ohm R."/>
            <person name="Olson A."/>
            <person name="Spatafora J."/>
            <person name="Veneault-Fourrey C."/>
            <person name="Henrissat B."/>
            <person name="Grigoriev I."/>
            <person name="Martin F."/>
            <person name="Perotto S."/>
        </authorList>
    </citation>
    <scope>NUCLEOTIDE SEQUENCE [LARGE SCALE GENOMIC DNA]</scope>
    <source>
        <strain evidence="2 3">UAMH 7357</strain>
    </source>
</reference>
<name>A0A2J6QDT9_9HELO</name>
<keyword evidence="3" id="KW-1185">Reference proteome</keyword>
<sequence length="485" mass="54452">MSQRQIRWRPGPPQGLVPLSRMTDQVWERVQADLESHPTVEKIEEIGLEWNITHSQREYLHELRRIHFNHTEDKGMNDSATVSTPAQDPPLTDEGYASLTVTSSALSGKPIAAHDDVRTIYSDTPSMNDPKASIYISALARDLISQLFGQVQIGGTRELAQQIAQILDERLKAFSLKIGQGHSKCFTEYCEEVEHEDATSESGQGMSLDDKMSLWEDNFQPSRALSYDAVELVSGVEEHEPLGVMLPNEPKDTREEDSSAELPELRAYRDFIFHSTAYEWLLESLRKEIALQNIHPNRMEEIRISLLEAMPPTKQLSRWSPPDMFSVTFDMNWEIIEFLDAQDYAVSGVQALGQALTLTGSVTDAQALPAAEYMRQTWPTTASPFLELLQSAISDKSQHHTNLPDGSKITAQLHESRIQAEIISTGQSIAEIGQQLGWIGAALRLSPVDLPVTLCWPFVQEITLEGSLRLTEEEASKHPLRTKLN</sequence>
<organism evidence="2 3">
    <name type="scientific">Hyaloscypha hepaticicola</name>
    <dbReference type="NCBI Taxonomy" id="2082293"/>
    <lineage>
        <taxon>Eukaryota</taxon>
        <taxon>Fungi</taxon>
        <taxon>Dikarya</taxon>
        <taxon>Ascomycota</taxon>
        <taxon>Pezizomycotina</taxon>
        <taxon>Leotiomycetes</taxon>
        <taxon>Helotiales</taxon>
        <taxon>Hyaloscyphaceae</taxon>
        <taxon>Hyaloscypha</taxon>
    </lineage>
</organism>
<protein>
    <submittedName>
        <fullName evidence="2">Uncharacterized protein</fullName>
    </submittedName>
</protein>
<dbReference type="Proteomes" id="UP000235672">
    <property type="component" value="Unassembled WGS sequence"/>
</dbReference>
<accession>A0A2J6QDT9</accession>
<evidence type="ECO:0000256" key="1">
    <source>
        <dbReference type="SAM" id="MobiDB-lite"/>
    </source>
</evidence>
<dbReference type="EMBL" id="KZ613472">
    <property type="protein sequence ID" value="PMD24429.1"/>
    <property type="molecule type" value="Genomic_DNA"/>
</dbReference>
<dbReference type="OrthoDB" id="1658288at2759"/>
<feature type="region of interest" description="Disordered" evidence="1">
    <location>
        <begin position="71"/>
        <end position="94"/>
    </location>
</feature>
<gene>
    <name evidence="2" type="ORF">NA56DRAFT_700057</name>
</gene>
<proteinExistence type="predicted"/>